<evidence type="ECO:0000313" key="1">
    <source>
        <dbReference type="EMBL" id="KKK59938.1"/>
    </source>
</evidence>
<accession>A0A0F8WTA8</accession>
<dbReference type="EMBL" id="LAZR01063218">
    <property type="protein sequence ID" value="KKK59938.1"/>
    <property type="molecule type" value="Genomic_DNA"/>
</dbReference>
<protein>
    <submittedName>
        <fullName evidence="1">Uncharacterized protein</fullName>
    </submittedName>
</protein>
<reference evidence="1" key="1">
    <citation type="journal article" date="2015" name="Nature">
        <title>Complex archaea that bridge the gap between prokaryotes and eukaryotes.</title>
        <authorList>
            <person name="Spang A."/>
            <person name="Saw J.H."/>
            <person name="Jorgensen S.L."/>
            <person name="Zaremba-Niedzwiedzka K."/>
            <person name="Martijn J."/>
            <person name="Lind A.E."/>
            <person name="van Eijk R."/>
            <person name="Schleper C."/>
            <person name="Guy L."/>
            <person name="Ettema T.J."/>
        </authorList>
    </citation>
    <scope>NUCLEOTIDE SEQUENCE</scope>
</reference>
<proteinExistence type="predicted"/>
<dbReference type="AlphaFoldDB" id="A0A0F8WTA8"/>
<comment type="caution">
    <text evidence="1">The sequence shown here is derived from an EMBL/GenBank/DDBJ whole genome shotgun (WGS) entry which is preliminary data.</text>
</comment>
<name>A0A0F8WTA8_9ZZZZ</name>
<feature type="non-terminal residue" evidence="1">
    <location>
        <position position="1"/>
    </location>
</feature>
<sequence>RMLRADEINRLTPRNQEPPHYVIAATVREMSGS</sequence>
<gene>
    <name evidence="1" type="ORF">LCGC14_3029400</name>
</gene>
<organism evidence="1">
    <name type="scientific">marine sediment metagenome</name>
    <dbReference type="NCBI Taxonomy" id="412755"/>
    <lineage>
        <taxon>unclassified sequences</taxon>
        <taxon>metagenomes</taxon>
        <taxon>ecological metagenomes</taxon>
    </lineage>
</organism>